<comment type="caution">
    <text evidence="2">The sequence shown here is derived from an EMBL/GenBank/DDBJ whole genome shotgun (WGS) entry which is preliminary data.</text>
</comment>
<feature type="transmembrane region" description="Helical" evidence="1">
    <location>
        <begin position="55"/>
        <end position="76"/>
    </location>
</feature>
<sequence length="141" mass="16869">MTYLLRVLEKLQKVSKMAEVRFKFNVSMVIAIIAAELVSMLMYTHFTPWYHHIGYRYLISAIIADILLIYIIQNIVDRHWSIRSWEDAAVLSLWLSLLFAGYQAPHVVHDTWSFSYFSYHVLHKFVFTFVLIFVMHSFRKY</sequence>
<proteinExistence type="predicted"/>
<organism evidence="2 3">
    <name type="scientific">Tegillarca granosa</name>
    <name type="common">Malaysian cockle</name>
    <name type="synonym">Anadara granosa</name>
    <dbReference type="NCBI Taxonomy" id="220873"/>
    <lineage>
        <taxon>Eukaryota</taxon>
        <taxon>Metazoa</taxon>
        <taxon>Spiralia</taxon>
        <taxon>Lophotrochozoa</taxon>
        <taxon>Mollusca</taxon>
        <taxon>Bivalvia</taxon>
        <taxon>Autobranchia</taxon>
        <taxon>Pteriomorphia</taxon>
        <taxon>Arcoida</taxon>
        <taxon>Arcoidea</taxon>
        <taxon>Arcidae</taxon>
        <taxon>Tegillarca</taxon>
    </lineage>
</organism>
<name>A0ABQ9ELI8_TEGGR</name>
<dbReference type="Proteomes" id="UP001217089">
    <property type="component" value="Unassembled WGS sequence"/>
</dbReference>
<accession>A0ABQ9ELI8</accession>
<feature type="transmembrane region" description="Helical" evidence="1">
    <location>
        <begin position="20"/>
        <end position="43"/>
    </location>
</feature>
<protein>
    <submittedName>
        <fullName evidence="2">Uncharacterized protein</fullName>
    </submittedName>
</protein>
<reference evidence="2 3" key="1">
    <citation type="submission" date="2022-12" db="EMBL/GenBank/DDBJ databases">
        <title>Chromosome-level genome of Tegillarca granosa.</title>
        <authorList>
            <person name="Kim J."/>
        </authorList>
    </citation>
    <scope>NUCLEOTIDE SEQUENCE [LARGE SCALE GENOMIC DNA]</scope>
    <source>
        <strain evidence="2">Teg-2019</strain>
        <tissue evidence="2">Adductor muscle</tissue>
    </source>
</reference>
<evidence type="ECO:0000313" key="3">
    <source>
        <dbReference type="Proteomes" id="UP001217089"/>
    </source>
</evidence>
<evidence type="ECO:0000256" key="1">
    <source>
        <dbReference type="SAM" id="Phobius"/>
    </source>
</evidence>
<keyword evidence="1" id="KW-0812">Transmembrane</keyword>
<evidence type="ECO:0000313" key="2">
    <source>
        <dbReference type="EMBL" id="KAJ8305774.1"/>
    </source>
</evidence>
<keyword evidence="1" id="KW-0472">Membrane</keyword>
<keyword evidence="3" id="KW-1185">Reference proteome</keyword>
<feature type="transmembrane region" description="Helical" evidence="1">
    <location>
        <begin position="88"/>
        <end position="105"/>
    </location>
</feature>
<gene>
    <name evidence="2" type="ORF">KUTeg_016319</name>
</gene>
<keyword evidence="1" id="KW-1133">Transmembrane helix</keyword>
<feature type="transmembrane region" description="Helical" evidence="1">
    <location>
        <begin position="117"/>
        <end position="138"/>
    </location>
</feature>
<dbReference type="EMBL" id="JARBDR010000813">
    <property type="protein sequence ID" value="KAJ8305774.1"/>
    <property type="molecule type" value="Genomic_DNA"/>
</dbReference>